<feature type="domain" description="RmlD-like substrate binding" evidence="7">
    <location>
        <begin position="4"/>
        <end position="93"/>
    </location>
</feature>
<dbReference type="GO" id="GO:0008831">
    <property type="term" value="F:dTDP-4-dehydrorhamnose reductase activity"/>
    <property type="evidence" value="ECO:0007669"/>
    <property type="project" value="UniProtKB-EC"/>
</dbReference>
<evidence type="ECO:0000256" key="6">
    <source>
        <dbReference type="RuleBase" id="RU364082"/>
    </source>
</evidence>
<sequence>MHILSKRHEVIGVCRDELDIADLDQVLSYFGQHSFDAVINSAAYTKVDQCETDFDNAFKANALGPRNLAVASDKYGFKLIHISTDYVFNGTTRRLL</sequence>
<keyword evidence="6" id="KW-0560">Oxidoreductase</keyword>
<dbReference type="UniPathway" id="UPA00124"/>
<evidence type="ECO:0000256" key="1">
    <source>
        <dbReference type="ARBA" id="ARBA00004781"/>
    </source>
</evidence>
<organism evidence="8">
    <name type="scientific">uncultured Geobacter sp</name>
    <dbReference type="NCBI Taxonomy" id="186741"/>
    <lineage>
        <taxon>Bacteria</taxon>
        <taxon>Pseudomonadati</taxon>
        <taxon>Thermodesulfobacteriota</taxon>
        <taxon>Desulfuromonadia</taxon>
        <taxon>Geobacterales</taxon>
        <taxon>Geobacteraceae</taxon>
        <taxon>Geobacter</taxon>
        <taxon>environmental samples</taxon>
    </lineage>
</organism>
<reference evidence="8" key="1">
    <citation type="journal article" date="2013" name="Environ. Microbiol.">
        <title>Seasonally variable intestinal metagenomes of the red palm weevil (Rhynchophorus ferrugineus).</title>
        <authorList>
            <person name="Jia S."/>
            <person name="Zhang X."/>
            <person name="Zhang G."/>
            <person name="Yin A."/>
            <person name="Zhang S."/>
            <person name="Li F."/>
            <person name="Wang L."/>
            <person name="Zhao D."/>
            <person name="Yun Q."/>
            <person name="Tala"/>
            <person name="Wang J."/>
            <person name="Sun G."/>
            <person name="Baabdullah M."/>
            <person name="Yu X."/>
            <person name="Hu S."/>
            <person name="Al-Mssallem I.S."/>
            <person name="Yu J."/>
        </authorList>
    </citation>
    <scope>NUCLEOTIDE SEQUENCE</scope>
</reference>
<dbReference type="InterPro" id="IPR005913">
    <property type="entry name" value="dTDP_dehydrorham_reduct"/>
</dbReference>
<dbReference type="Pfam" id="PF04321">
    <property type="entry name" value="RmlD_sub_bind"/>
    <property type="match status" value="1"/>
</dbReference>
<keyword evidence="6" id="KW-0521">NADP</keyword>
<comment type="catalytic activity">
    <reaction evidence="5">
        <text>dTDP-beta-L-rhamnose + NADP(+) = dTDP-4-dehydro-beta-L-rhamnose + NADPH + H(+)</text>
        <dbReference type="Rhea" id="RHEA:21796"/>
        <dbReference type="ChEBI" id="CHEBI:15378"/>
        <dbReference type="ChEBI" id="CHEBI:57510"/>
        <dbReference type="ChEBI" id="CHEBI:57783"/>
        <dbReference type="ChEBI" id="CHEBI:58349"/>
        <dbReference type="ChEBI" id="CHEBI:62830"/>
        <dbReference type="EC" id="1.1.1.133"/>
    </reaction>
</comment>
<evidence type="ECO:0000313" key="8">
    <source>
        <dbReference type="EMBL" id="AIA87314.1"/>
    </source>
</evidence>
<evidence type="ECO:0000256" key="3">
    <source>
        <dbReference type="ARBA" id="ARBA00012929"/>
    </source>
</evidence>
<protein>
    <recommendedName>
        <fullName evidence="4 6">dTDP-4-dehydrorhamnose reductase</fullName>
        <ecNumber evidence="3 6">1.1.1.133</ecNumber>
    </recommendedName>
</protein>
<evidence type="ECO:0000256" key="5">
    <source>
        <dbReference type="ARBA" id="ARBA00048200"/>
    </source>
</evidence>
<evidence type="ECO:0000256" key="2">
    <source>
        <dbReference type="ARBA" id="ARBA00010944"/>
    </source>
</evidence>
<evidence type="ECO:0000256" key="4">
    <source>
        <dbReference type="ARBA" id="ARBA00017099"/>
    </source>
</evidence>
<dbReference type="SUPFAM" id="SSF51735">
    <property type="entry name" value="NAD(P)-binding Rossmann-fold domains"/>
    <property type="match status" value="1"/>
</dbReference>
<comment type="function">
    <text evidence="6">Catalyzes the reduction of dTDP-6-deoxy-L-lyxo-4-hexulose to yield dTDP-L-rhamnose.</text>
</comment>
<dbReference type="PANTHER" id="PTHR10491:SF4">
    <property type="entry name" value="METHIONINE ADENOSYLTRANSFERASE 2 SUBUNIT BETA"/>
    <property type="match status" value="1"/>
</dbReference>
<dbReference type="AlphaFoldDB" id="A0A060BWJ2"/>
<proteinExistence type="inferred from homology"/>
<dbReference type="InterPro" id="IPR029903">
    <property type="entry name" value="RmlD-like-bd"/>
</dbReference>
<dbReference type="PANTHER" id="PTHR10491">
    <property type="entry name" value="DTDP-4-DEHYDRORHAMNOSE REDUCTASE"/>
    <property type="match status" value="1"/>
</dbReference>
<accession>A0A060BWJ2</accession>
<dbReference type="GO" id="GO:0019305">
    <property type="term" value="P:dTDP-rhamnose biosynthetic process"/>
    <property type="evidence" value="ECO:0007669"/>
    <property type="project" value="UniProtKB-UniPathway"/>
</dbReference>
<dbReference type="Gene3D" id="3.40.50.720">
    <property type="entry name" value="NAD(P)-binding Rossmann-like Domain"/>
    <property type="match status" value="1"/>
</dbReference>
<comment type="similarity">
    <text evidence="2 6">Belongs to the dTDP-4-dehydrorhamnose reductase family.</text>
</comment>
<evidence type="ECO:0000259" key="7">
    <source>
        <dbReference type="Pfam" id="PF04321"/>
    </source>
</evidence>
<comment type="pathway">
    <text evidence="1 6">Carbohydrate biosynthesis; dTDP-L-rhamnose biosynthesis.</text>
</comment>
<dbReference type="EMBL" id="KF120045">
    <property type="protein sequence ID" value="AIA87314.1"/>
    <property type="molecule type" value="Genomic_DNA"/>
</dbReference>
<dbReference type="EC" id="1.1.1.133" evidence="3 6"/>
<dbReference type="InterPro" id="IPR036291">
    <property type="entry name" value="NAD(P)-bd_dom_sf"/>
</dbReference>
<name>A0A060BWJ2_9BACT</name>